<dbReference type="PROSITE" id="PS00491">
    <property type="entry name" value="PROLINE_PEPTIDASE"/>
    <property type="match status" value="1"/>
</dbReference>
<dbReference type="InterPro" id="IPR001131">
    <property type="entry name" value="Peptidase_M24B_aminopep-P_CS"/>
</dbReference>
<evidence type="ECO:0000256" key="6">
    <source>
        <dbReference type="RuleBase" id="RU000590"/>
    </source>
</evidence>
<dbReference type="InterPro" id="IPR000994">
    <property type="entry name" value="Pept_M24"/>
</dbReference>
<evidence type="ECO:0000256" key="3">
    <source>
        <dbReference type="ARBA" id="ARBA00022723"/>
    </source>
</evidence>
<dbReference type="Proteomes" id="UP000612746">
    <property type="component" value="Unassembled WGS sequence"/>
</dbReference>
<evidence type="ECO:0000259" key="7">
    <source>
        <dbReference type="SMART" id="SM01011"/>
    </source>
</evidence>
<dbReference type="InterPro" id="IPR007865">
    <property type="entry name" value="Aminopep_P_N"/>
</dbReference>
<evidence type="ECO:0000256" key="4">
    <source>
        <dbReference type="ARBA" id="ARBA00022801"/>
    </source>
</evidence>
<comment type="caution">
    <text evidence="8">The sequence shown here is derived from an EMBL/GenBank/DDBJ whole genome shotgun (WGS) entry which is preliminary data.</text>
</comment>
<dbReference type="Pfam" id="PF05195">
    <property type="entry name" value="AMP_N"/>
    <property type="match status" value="1"/>
</dbReference>
<name>A0A8H7UA53_9FUNG</name>
<evidence type="ECO:0000313" key="8">
    <source>
        <dbReference type="EMBL" id="KAG2172134.1"/>
    </source>
</evidence>
<evidence type="ECO:0000256" key="5">
    <source>
        <dbReference type="ARBA" id="ARBA00023211"/>
    </source>
</evidence>
<dbReference type="AlphaFoldDB" id="A0A8H7UA53"/>
<dbReference type="EMBL" id="JAEPRA010000026">
    <property type="protein sequence ID" value="KAG2172134.1"/>
    <property type="molecule type" value="Genomic_DNA"/>
</dbReference>
<reference evidence="8" key="1">
    <citation type="submission" date="2020-12" db="EMBL/GenBank/DDBJ databases">
        <title>Metabolic potential, ecology and presence of endohyphal bacteria is reflected in genomic diversity of Mucoromycotina.</title>
        <authorList>
            <person name="Muszewska A."/>
            <person name="Okrasinska A."/>
            <person name="Steczkiewicz K."/>
            <person name="Drgas O."/>
            <person name="Orlowska M."/>
            <person name="Perlinska-Lenart U."/>
            <person name="Aleksandrzak-Piekarczyk T."/>
            <person name="Szatraj K."/>
            <person name="Zielenkiewicz U."/>
            <person name="Pilsyk S."/>
            <person name="Malc E."/>
            <person name="Mieczkowski P."/>
            <person name="Kruszewska J.S."/>
            <person name="Biernat P."/>
            <person name="Pawlowska J."/>
        </authorList>
    </citation>
    <scope>NUCLEOTIDE SEQUENCE</scope>
    <source>
        <strain evidence="8">WA0000051536</strain>
    </source>
</reference>
<dbReference type="SUPFAM" id="SSF53092">
    <property type="entry name" value="Creatinase/prolidase N-terminal domain"/>
    <property type="match status" value="1"/>
</dbReference>
<evidence type="ECO:0000313" key="9">
    <source>
        <dbReference type="Proteomes" id="UP000612746"/>
    </source>
</evidence>
<organism evidence="8 9">
    <name type="scientific">Umbelopsis vinacea</name>
    <dbReference type="NCBI Taxonomy" id="44442"/>
    <lineage>
        <taxon>Eukaryota</taxon>
        <taxon>Fungi</taxon>
        <taxon>Fungi incertae sedis</taxon>
        <taxon>Mucoromycota</taxon>
        <taxon>Mucoromycotina</taxon>
        <taxon>Umbelopsidomycetes</taxon>
        <taxon>Umbelopsidales</taxon>
        <taxon>Umbelopsidaceae</taxon>
        <taxon>Umbelopsis</taxon>
    </lineage>
</organism>
<dbReference type="InterPro" id="IPR036005">
    <property type="entry name" value="Creatinase/aminopeptidase-like"/>
</dbReference>
<evidence type="ECO:0000256" key="2">
    <source>
        <dbReference type="ARBA" id="ARBA00008766"/>
    </source>
</evidence>
<comment type="similarity">
    <text evidence="2 6">Belongs to the peptidase M24B family.</text>
</comment>
<dbReference type="GO" id="GO:0030145">
    <property type="term" value="F:manganese ion binding"/>
    <property type="evidence" value="ECO:0007669"/>
    <property type="project" value="InterPro"/>
</dbReference>
<evidence type="ECO:0000256" key="1">
    <source>
        <dbReference type="ARBA" id="ARBA00001936"/>
    </source>
</evidence>
<dbReference type="InterPro" id="IPR052433">
    <property type="entry name" value="X-Pro_dipept-like"/>
</dbReference>
<feature type="domain" description="Aminopeptidase P N-terminal" evidence="7">
    <location>
        <begin position="18"/>
        <end position="149"/>
    </location>
</feature>
<proteinExistence type="inferred from homology"/>
<keyword evidence="9" id="KW-1185">Reference proteome</keyword>
<protein>
    <recommendedName>
        <fullName evidence="7">Aminopeptidase P N-terminal domain-containing protein</fullName>
    </recommendedName>
</protein>
<comment type="cofactor">
    <cofactor evidence="1">
        <name>Mn(2+)</name>
        <dbReference type="ChEBI" id="CHEBI:29035"/>
    </cofactor>
</comment>
<keyword evidence="5" id="KW-0464">Manganese</keyword>
<dbReference type="SMART" id="SM01011">
    <property type="entry name" value="AMP_N"/>
    <property type="match status" value="1"/>
</dbReference>
<dbReference type="CDD" id="cd01087">
    <property type="entry name" value="Prolidase"/>
    <property type="match status" value="1"/>
</dbReference>
<dbReference type="Gene3D" id="3.90.230.10">
    <property type="entry name" value="Creatinase/methionine aminopeptidase superfamily"/>
    <property type="match status" value="1"/>
</dbReference>
<dbReference type="InterPro" id="IPR029149">
    <property type="entry name" value="Creatin/AminoP/Spt16_N"/>
</dbReference>
<dbReference type="Gene3D" id="3.40.350.10">
    <property type="entry name" value="Creatinase/prolidase N-terminal domain"/>
    <property type="match status" value="1"/>
</dbReference>
<dbReference type="PANTHER" id="PTHR43226:SF1">
    <property type="entry name" value="XAA-PRO DIPEPTIDASE"/>
    <property type="match status" value="1"/>
</dbReference>
<keyword evidence="3 6" id="KW-0479">Metal-binding</keyword>
<dbReference type="PANTHER" id="PTHR43226">
    <property type="entry name" value="XAA-PRO AMINOPEPTIDASE 3"/>
    <property type="match status" value="1"/>
</dbReference>
<dbReference type="OrthoDB" id="10261878at2759"/>
<dbReference type="GO" id="GO:0070006">
    <property type="term" value="F:metalloaminopeptidase activity"/>
    <property type="evidence" value="ECO:0007669"/>
    <property type="project" value="InterPro"/>
</dbReference>
<gene>
    <name evidence="8" type="ORF">INT44_006603</name>
</gene>
<sequence length="505" mass="57467">MPPHATSFPSLGPAKLSIKTKQHCLNVKQLMGQETGIIYLRGALNILRDDTDVEIKFRQESNFFYLTGVNEPDFQFVFDFASHVSYLIAPYIPEAERMWKGEPDTVEEMLQKYNVDQIVYEDDLARLIEAINPSSVFVLDTTDTTPISKVVPMDKIDICMLKPAMYESRLLKFPWEIQLIRKVTHLSSHAHITLMREVQFGKNESELQALFEWECARNGANYQSYLPIVASGKHAATLHYTHNNKWLNRKDNPDMLLLVDAGGEKNCYGTDITRTYPVSGKFSAEAKTIYNIVLKMQQVCEASKAVLDRLRPGTMWTEMQNLVIRVLCQELIRIGILVGDQEEILKLGLTRAFYFHGLGHSVGLDVHDVGGSVVPHLCYVNDLDRLIYVTSLYYSRKAGVFNCLGDEEDNVARSHFLLDRPLEANMIITVEPGLYFNDVSLKAWTGFPELQKYFNLELLQKYRKVGGVRIEDTVLITENGYENLTIAPKTVDDIEALMAATHPRN</sequence>
<accession>A0A8H7UA53</accession>
<dbReference type="SUPFAM" id="SSF55920">
    <property type="entry name" value="Creatinase/aminopeptidase"/>
    <property type="match status" value="1"/>
</dbReference>
<dbReference type="Pfam" id="PF00557">
    <property type="entry name" value="Peptidase_M24"/>
    <property type="match status" value="1"/>
</dbReference>
<keyword evidence="4" id="KW-0378">Hydrolase</keyword>
<dbReference type="GO" id="GO:0006508">
    <property type="term" value="P:proteolysis"/>
    <property type="evidence" value="ECO:0007669"/>
    <property type="project" value="TreeGrafter"/>
</dbReference>